<keyword evidence="3 7" id="KW-1133">Transmembrane helix</keyword>
<dbReference type="Pfam" id="PF04116">
    <property type="entry name" value="FA_hydroxylase"/>
    <property type="match status" value="1"/>
</dbReference>
<dbReference type="Proteomes" id="UP001268683">
    <property type="component" value="Chromosome"/>
</dbReference>
<proteinExistence type="predicted"/>
<keyword evidence="2 7" id="KW-0812">Transmembrane</keyword>
<evidence type="ECO:0000259" key="8">
    <source>
        <dbReference type="Pfam" id="PF04116"/>
    </source>
</evidence>
<sequence length="309" mass="35707">MALDKLPDPTVLAVPAFVLFVLAEMLYGWKTGKVKFEGRDTLTSLLMGLGNTSLWLGTLAFSMFYVWDNYRLFDLGTNLWVFAFAFVVDDYKYYWLHRFGHRIRWMWAAHVIHHSSQHYNLSTALRQTWTGRWTPGFLLAIPLVILGIHPEIILFVGGLNLIYQFWIHTEAIDKMPKWFEAIMNTPSHHRVHHGKNPRYLDANYAGVFILWDKIHGSFVPEIESEPVEYGLVQDLGTFNPLRVAFHEWIGIIQDMWSAKGLKNKLMFLVGPPGWTPDGSRKTSEMIKAEWADAHEASYDQNPPMKDPAE</sequence>
<reference evidence="9" key="1">
    <citation type="submission" date="2023-04" db="EMBL/GenBank/DDBJ databases">
        <title>Complete genome sequence of Temperatibacter marinus.</title>
        <authorList>
            <person name="Rong J.-C."/>
            <person name="Yi M.-L."/>
            <person name="Zhao Q."/>
        </authorList>
    </citation>
    <scope>NUCLEOTIDE SEQUENCE</scope>
    <source>
        <strain evidence="9">NBRC 110045</strain>
    </source>
</reference>
<feature type="transmembrane region" description="Helical" evidence="7">
    <location>
        <begin position="41"/>
        <end position="67"/>
    </location>
</feature>
<organism evidence="9 10">
    <name type="scientific">Temperatibacter marinus</name>
    <dbReference type="NCBI Taxonomy" id="1456591"/>
    <lineage>
        <taxon>Bacteria</taxon>
        <taxon>Pseudomonadati</taxon>
        <taxon>Pseudomonadota</taxon>
        <taxon>Alphaproteobacteria</taxon>
        <taxon>Kordiimonadales</taxon>
        <taxon>Temperatibacteraceae</taxon>
        <taxon>Temperatibacter</taxon>
    </lineage>
</organism>
<dbReference type="KEGG" id="tmk:QGN29_12145"/>
<dbReference type="GO" id="GO:0050479">
    <property type="term" value="F:glyceryl-ether monooxygenase activity"/>
    <property type="evidence" value="ECO:0007669"/>
    <property type="project" value="TreeGrafter"/>
</dbReference>
<evidence type="ECO:0000256" key="5">
    <source>
        <dbReference type="ARBA" id="ARBA00023098"/>
    </source>
</evidence>
<dbReference type="AlphaFoldDB" id="A0AA52EGX1"/>
<dbReference type="GO" id="GO:0012505">
    <property type="term" value="C:endomembrane system"/>
    <property type="evidence" value="ECO:0007669"/>
    <property type="project" value="UniProtKB-SubCell"/>
</dbReference>
<dbReference type="PANTHER" id="PTHR21624:SF1">
    <property type="entry name" value="ALKYLGLYCEROL MONOOXYGENASE"/>
    <property type="match status" value="1"/>
</dbReference>
<feature type="transmembrane region" description="Helical" evidence="7">
    <location>
        <begin position="136"/>
        <end position="166"/>
    </location>
</feature>
<dbReference type="PANTHER" id="PTHR21624">
    <property type="entry name" value="STEROL DESATURASE-RELATED PROTEIN"/>
    <property type="match status" value="1"/>
</dbReference>
<feature type="transmembrane region" description="Helical" evidence="7">
    <location>
        <begin position="79"/>
        <end position="96"/>
    </location>
</feature>
<dbReference type="RefSeq" id="WP_310798135.1">
    <property type="nucleotide sequence ID" value="NZ_CP123872.1"/>
</dbReference>
<evidence type="ECO:0000256" key="2">
    <source>
        <dbReference type="ARBA" id="ARBA00022692"/>
    </source>
</evidence>
<keyword evidence="6 7" id="KW-0472">Membrane</keyword>
<evidence type="ECO:0000256" key="7">
    <source>
        <dbReference type="SAM" id="Phobius"/>
    </source>
</evidence>
<evidence type="ECO:0000256" key="1">
    <source>
        <dbReference type="ARBA" id="ARBA00004127"/>
    </source>
</evidence>
<dbReference type="GO" id="GO:0016020">
    <property type="term" value="C:membrane"/>
    <property type="evidence" value="ECO:0007669"/>
    <property type="project" value="GOC"/>
</dbReference>
<keyword evidence="10" id="KW-1185">Reference proteome</keyword>
<accession>A0AA52EGX1</accession>
<dbReference type="InterPro" id="IPR051689">
    <property type="entry name" value="Sterol_desaturase/TMEM195"/>
</dbReference>
<dbReference type="InterPro" id="IPR006694">
    <property type="entry name" value="Fatty_acid_hydroxylase"/>
</dbReference>
<keyword evidence="5" id="KW-0443">Lipid metabolism</keyword>
<protein>
    <submittedName>
        <fullName evidence="9">Sterol desaturase family protein</fullName>
        <ecNumber evidence="9">1.-.-.-</ecNumber>
    </submittedName>
</protein>
<evidence type="ECO:0000256" key="3">
    <source>
        <dbReference type="ARBA" id="ARBA00022989"/>
    </source>
</evidence>
<name>A0AA52EGX1_9PROT</name>
<feature type="transmembrane region" description="Helical" evidence="7">
    <location>
        <begin position="12"/>
        <end position="29"/>
    </location>
</feature>
<dbReference type="GO" id="GO:0006643">
    <property type="term" value="P:membrane lipid metabolic process"/>
    <property type="evidence" value="ECO:0007669"/>
    <property type="project" value="TreeGrafter"/>
</dbReference>
<keyword evidence="4 9" id="KW-0560">Oxidoreductase</keyword>
<dbReference type="EMBL" id="CP123872">
    <property type="protein sequence ID" value="WND02299.1"/>
    <property type="molecule type" value="Genomic_DNA"/>
</dbReference>
<feature type="domain" description="Fatty acid hydroxylase" evidence="8">
    <location>
        <begin position="82"/>
        <end position="217"/>
    </location>
</feature>
<evidence type="ECO:0000313" key="10">
    <source>
        <dbReference type="Proteomes" id="UP001268683"/>
    </source>
</evidence>
<dbReference type="GO" id="GO:0008610">
    <property type="term" value="P:lipid biosynthetic process"/>
    <property type="evidence" value="ECO:0007669"/>
    <property type="project" value="InterPro"/>
</dbReference>
<evidence type="ECO:0000256" key="6">
    <source>
        <dbReference type="ARBA" id="ARBA00023136"/>
    </source>
</evidence>
<gene>
    <name evidence="9" type="ORF">QGN29_12145</name>
</gene>
<dbReference type="EC" id="1.-.-.-" evidence="9"/>
<dbReference type="GO" id="GO:0005506">
    <property type="term" value="F:iron ion binding"/>
    <property type="evidence" value="ECO:0007669"/>
    <property type="project" value="InterPro"/>
</dbReference>
<evidence type="ECO:0000256" key="4">
    <source>
        <dbReference type="ARBA" id="ARBA00023002"/>
    </source>
</evidence>
<evidence type="ECO:0000313" key="9">
    <source>
        <dbReference type="EMBL" id="WND02299.1"/>
    </source>
</evidence>
<comment type="subcellular location">
    <subcellularLocation>
        <location evidence="1">Endomembrane system</location>
        <topology evidence="1">Multi-pass membrane protein</topology>
    </subcellularLocation>
</comment>